<dbReference type="AlphaFoldDB" id="A0AAN8SEZ9"/>
<evidence type="ECO:0000256" key="4">
    <source>
        <dbReference type="PROSITE-ProRule" id="PRU00339"/>
    </source>
</evidence>
<dbReference type="InterPro" id="IPR019734">
    <property type="entry name" value="TPR_rpt"/>
</dbReference>
<dbReference type="PROSITE" id="PS50005">
    <property type="entry name" value="TPR"/>
    <property type="match status" value="1"/>
</dbReference>
<dbReference type="PANTHER" id="PTHR16193">
    <property type="entry name" value="TETRATRICOPEPTIDE REPEAT PROTEIN 27"/>
    <property type="match status" value="1"/>
</dbReference>
<dbReference type="SUPFAM" id="SSF48452">
    <property type="entry name" value="TPR-like"/>
    <property type="match status" value="1"/>
</dbReference>
<evidence type="ECO:0000313" key="6">
    <source>
        <dbReference type="Proteomes" id="UP001372834"/>
    </source>
</evidence>
<dbReference type="Gene3D" id="1.25.40.10">
    <property type="entry name" value="Tetratricopeptide repeat domain"/>
    <property type="match status" value="1"/>
</dbReference>
<sequence>MFYNSFELPTGPDNNDSIEKLNSGEFVHLFELPFLKNLLLELTSENNDRVVKDKLTSYLNFHVKPEDKNNSNEVLAAGLAPLILFIQQNWTGPEVNLSKELVEFNAFSKTMNILQDLICDGENVLPVVQLPELLYISEKILEATFYTFKDSQNAKIWYMRCLFLHQQVLEELSPILFDKIMAVINEIRLTLDSISKADAIALHLEFGRIYMYYGNIQKLKEDVNHATNLCGLKLSLSGALGKRTKFQLENIAQLILKVNIDGEEILKDEKKESICKLPTDLKLDDDVRLDKIKFADSLSDSFPDLSGLQQAVILANLFLIEKSQPKDSLRDEELYPLLQCILDQPKVWSIKTTTLLLRSKLEANHKRTVERSMMQLQVRSAHHSSVVVLVDSIKDPKLSLSERSVLFFASHLPPIWQLRSVLADSLISMGSIKSALELYLNLECWEKVILCYNLLQMRHKAQEIIEQELNKDPSPKLWCLLGDAKDDVSCYQKAWELSNNRSARAQRHWALFYYSRQNYAESIKHFQMSLEINSLQKEMWYRLGYAALMEEKWDVSATAYRRYVVLDPECFEAWNNLGRCYCELKQKERAWRALQEALKVDYSNWKVWDNYMVVSSDLKMFDDVIKSYHQILNIKGKHVDLPVLNTLVLGVKMYESQEKDQDSSNFKNKFRSKVLELFGRLTSQVINDSELWFLYSEVVDNDTPENLMKKQQLLIKAHRSAMNKTGWEKNLNNCNRIIYILSKLMEVGLLIRKPDVLMSCKLAATGTLTKIKREYPDVDISKNLEKNMVEVENILNESINFDKKLNRRKNEIFEFEFWGREFEDCKLQDLLCIQEGFCLFVMC</sequence>
<dbReference type="InterPro" id="IPR044244">
    <property type="entry name" value="TTC27/Emw1"/>
</dbReference>
<evidence type="ECO:0000313" key="5">
    <source>
        <dbReference type="EMBL" id="KAK6643565.1"/>
    </source>
</evidence>
<evidence type="ECO:0000256" key="2">
    <source>
        <dbReference type="ARBA" id="ARBA00022803"/>
    </source>
</evidence>
<evidence type="ECO:0000256" key="3">
    <source>
        <dbReference type="ARBA" id="ARBA00024020"/>
    </source>
</evidence>
<dbReference type="InterPro" id="IPR011990">
    <property type="entry name" value="TPR-like_helical_dom_sf"/>
</dbReference>
<keyword evidence="1" id="KW-0677">Repeat</keyword>
<dbReference type="Pfam" id="PF13432">
    <property type="entry name" value="TPR_16"/>
    <property type="match status" value="1"/>
</dbReference>
<dbReference type="Proteomes" id="UP001372834">
    <property type="component" value="Unassembled WGS sequence"/>
</dbReference>
<proteinExistence type="inferred from homology"/>
<name>A0AAN8SEZ9_POLSC</name>
<evidence type="ECO:0000256" key="1">
    <source>
        <dbReference type="ARBA" id="ARBA00022737"/>
    </source>
</evidence>
<protein>
    <submittedName>
        <fullName evidence="5">Uncharacterized protein</fullName>
    </submittedName>
</protein>
<comment type="similarity">
    <text evidence="3">Belongs to the TTC27 family.</text>
</comment>
<accession>A0AAN8SEZ9</accession>
<dbReference type="PANTHER" id="PTHR16193:SF0">
    <property type="entry name" value="TETRATRICOPEPTIDE REPEAT PROTEIN 27"/>
    <property type="match status" value="1"/>
</dbReference>
<gene>
    <name evidence="5" type="ORF">RUM43_005075</name>
</gene>
<dbReference type="SMART" id="SM00028">
    <property type="entry name" value="TPR"/>
    <property type="match status" value="3"/>
</dbReference>
<keyword evidence="2 4" id="KW-0802">TPR repeat</keyword>
<reference evidence="5 6" key="1">
    <citation type="submission" date="2023-10" db="EMBL/GenBank/DDBJ databases">
        <title>Genomes of two closely related lineages of the louse Polyplax serrata with different host specificities.</title>
        <authorList>
            <person name="Martinu J."/>
            <person name="Tarabai H."/>
            <person name="Stefka J."/>
            <person name="Hypsa V."/>
        </authorList>
    </citation>
    <scope>NUCLEOTIDE SEQUENCE [LARGE SCALE GENOMIC DNA]</scope>
    <source>
        <strain evidence="5">HR10_N</strain>
    </source>
</reference>
<organism evidence="5 6">
    <name type="scientific">Polyplax serrata</name>
    <name type="common">Common mouse louse</name>
    <dbReference type="NCBI Taxonomy" id="468196"/>
    <lineage>
        <taxon>Eukaryota</taxon>
        <taxon>Metazoa</taxon>
        <taxon>Ecdysozoa</taxon>
        <taxon>Arthropoda</taxon>
        <taxon>Hexapoda</taxon>
        <taxon>Insecta</taxon>
        <taxon>Pterygota</taxon>
        <taxon>Neoptera</taxon>
        <taxon>Paraneoptera</taxon>
        <taxon>Psocodea</taxon>
        <taxon>Troctomorpha</taxon>
        <taxon>Phthiraptera</taxon>
        <taxon>Anoplura</taxon>
        <taxon>Polyplacidae</taxon>
        <taxon>Polyplax</taxon>
    </lineage>
</organism>
<dbReference type="EMBL" id="JAWJWE010000002">
    <property type="protein sequence ID" value="KAK6643565.1"/>
    <property type="molecule type" value="Genomic_DNA"/>
</dbReference>
<comment type="caution">
    <text evidence="5">The sequence shown here is derived from an EMBL/GenBank/DDBJ whole genome shotgun (WGS) entry which is preliminary data.</text>
</comment>
<feature type="repeat" description="TPR" evidence="4">
    <location>
        <begin position="571"/>
        <end position="604"/>
    </location>
</feature>